<comment type="caution">
    <text evidence="1">The sequence shown here is derived from an EMBL/GenBank/DDBJ whole genome shotgun (WGS) entry which is preliminary data.</text>
</comment>
<dbReference type="RefSeq" id="WP_386047647.1">
    <property type="nucleotide sequence ID" value="NZ_JBHUIO010000008.1"/>
</dbReference>
<sequence>MCQLQRRIEALEEENLLMRRLIAQQQGVTKIRKLVYQVQSLHIKEMSGTMNIGIIAPLDEEAVENMPFEMPGSPR</sequence>
<name>A0ABW4ZZ30_9BACL</name>
<protein>
    <submittedName>
        <fullName evidence="1">Spore germination protein GerPC</fullName>
    </submittedName>
</protein>
<proteinExistence type="predicted"/>
<evidence type="ECO:0000313" key="1">
    <source>
        <dbReference type="EMBL" id="MFD2171033.1"/>
    </source>
</evidence>
<dbReference type="EMBL" id="JBHUIO010000008">
    <property type="protein sequence ID" value="MFD2171033.1"/>
    <property type="molecule type" value="Genomic_DNA"/>
</dbReference>
<dbReference type="Proteomes" id="UP001597343">
    <property type="component" value="Unassembled WGS sequence"/>
</dbReference>
<reference evidence="2" key="1">
    <citation type="journal article" date="2019" name="Int. J. Syst. Evol. Microbiol.">
        <title>The Global Catalogue of Microorganisms (GCM) 10K type strain sequencing project: providing services to taxonomists for standard genome sequencing and annotation.</title>
        <authorList>
            <consortium name="The Broad Institute Genomics Platform"/>
            <consortium name="The Broad Institute Genome Sequencing Center for Infectious Disease"/>
            <person name="Wu L."/>
            <person name="Ma J."/>
        </authorList>
    </citation>
    <scope>NUCLEOTIDE SEQUENCE [LARGE SCALE GENOMIC DNA]</scope>
    <source>
        <strain evidence="2">CGMCC 1.13574</strain>
    </source>
</reference>
<accession>A0ABW4ZZ30</accession>
<dbReference type="InterPro" id="IPR019673">
    <property type="entry name" value="Spore_germination_GerPC"/>
</dbReference>
<gene>
    <name evidence="1" type="primary">gerPC</name>
    <name evidence="1" type="ORF">ACFSOY_13675</name>
</gene>
<keyword evidence="2" id="KW-1185">Reference proteome</keyword>
<organism evidence="1 2">
    <name type="scientific">Tumebacillus lipolyticus</name>
    <dbReference type="NCBI Taxonomy" id="1280370"/>
    <lineage>
        <taxon>Bacteria</taxon>
        <taxon>Bacillati</taxon>
        <taxon>Bacillota</taxon>
        <taxon>Bacilli</taxon>
        <taxon>Bacillales</taxon>
        <taxon>Alicyclobacillaceae</taxon>
        <taxon>Tumebacillus</taxon>
    </lineage>
</organism>
<dbReference type="Pfam" id="PF10737">
    <property type="entry name" value="GerPC"/>
    <property type="match status" value="1"/>
</dbReference>
<evidence type="ECO:0000313" key="2">
    <source>
        <dbReference type="Proteomes" id="UP001597343"/>
    </source>
</evidence>